<accession>A0A6J7ECX9</accession>
<name>A0A6J7ECX9_9ZZZZ</name>
<organism evidence="1">
    <name type="scientific">freshwater metagenome</name>
    <dbReference type="NCBI Taxonomy" id="449393"/>
    <lineage>
        <taxon>unclassified sequences</taxon>
        <taxon>metagenomes</taxon>
        <taxon>ecological metagenomes</taxon>
    </lineage>
</organism>
<protein>
    <submittedName>
        <fullName evidence="1">Unannotated protein</fullName>
    </submittedName>
</protein>
<proteinExistence type="predicted"/>
<reference evidence="1" key="1">
    <citation type="submission" date="2020-05" db="EMBL/GenBank/DDBJ databases">
        <authorList>
            <person name="Chiriac C."/>
            <person name="Salcher M."/>
            <person name="Ghai R."/>
            <person name="Kavagutti S V."/>
        </authorList>
    </citation>
    <scope>NUCLEOTIDE SEQUENCE</scope>
</reference>
<evidence type="ECO:0000313" key="1">
    <source>
        <dbReference type="EMBL" id="CAB4879070.1"/>
    </source>
</evidence>
<dbReference type="EMBL" id="CAFBLQ010000139">
    <property type="protein sequence ID" value="CAB4879070.1"/>
    <property type="molecule type" value="Genomic_DNA"/>
</dbReference>
<gene>
    <name evidence="1" type="ORF">UFOPK3423_01182</name>
</gene>
<dbReference type="AlphaFoldDB" id="A0A6J7ECX9"/>
<sequence length="88" mass="9725">MSGVWATQTSRKIPAFRPISLVDSPAKYLLKTPISRPPIPGKYSRLGSTSAICLPSLVTRIFDPKATFSIEPFDVFSTPPVEDRYVNV</sequence>